<keyword evidence="3" id="KW-1185">Reference proteome</keyword>
<dbReference type="Proteomes" id="UP000799437">
    <property type="component" value="Unassembled WGS sequence"/>
</dbReference>
<sequence>MSRKVSKSSSRYGWLPVAIASGAFAAVNGVFAKLTTTNLTSTWAFYISTFVNNMSIPISPKVTELLVRGLFLALNTVFNGVMWGLFTRALTLANSTVQVTVINTCSNFLLTALLGRIVFTEALPPLWWVGAAMLVAGSVIIGIRDVANDESKKRAECNSTTTSESLIYLRSLSLHC</sequence>
<gene>
    <name evidence="2" type="ORF">EJ05DRAFT_503962</name>
</gene>
<name>A0A6A6VX88_9PEZI</name>
<dbReference type="PANTHER" id="PTHR31965:SF1">
    <property type="entry name" value="TRANSMEMBRANE PROTEIN 42"/>
    <property type="match status" value="1"/>
</dbReference>
<dbReference type="PANTHER" id="PTHR31965">
    <property type="entry name" value="TRANSMEMBRANE PROTEIN 42"/>
    <property type="match status" value="1"/>
</dbReference>
<dbReference type="AlphaFoldDB" id="A0A6A6VX88"/>
<keyword evidence="1" id="KW-0472">Membrane</keyword>
<evidence type="ECO:0008006" key="4">
    <source>
        <dbReference type="Google" id="ProtNLM"/>
    </source>
</evidence>
<proteinExistence type="predicted"/>
<dbReference type="SUPFAM" id="SSF103481">
    <property type="entry name" value="Multidrug resistance efflux transporter EmrE"/>
    <property type="match status" value="1"/>
</dbReference>
<keyword evidence="1" id="KW-1133">Transmembrane helix</keyword>
<dbReference type="OrthoDB" id="5854584at2759"/>
<evidence type="ECO:0000313" key="3">
    <source>
        <dbReference type="Proteomes" id="UP000799437"/>
    </source>
</evidence>
<dbReference type="InterPro" id="IPR037185">
    <property type="entry name" value="EmrE-like"/>
</dbReference>
<organism evidence="2 3">
    <name type="scientific">Pseudovirgaria hyperparasitica</name>
    <dbReference type="NCBI Taxonomy" id="470096"/>
    <lineage>
        <taxon>Eukaryota</taxon>
        <taxon>Fungi</taxon>
        <taxon>Dikarya</taxon>
        <taxon>Ascomycota</taxon>
        <taxon>Pezizomycotina</taxon>
        <taxon>Dothideomycetes</taxon>
        <taxon>Dothideomycetes incertae sedis</taxon>
        <taxon>Acrospermales</taxon>
        <taxon>Acrospermaceae</taxon>
        <taxon>Pseudovirgaria</taxon>
    </lineage>
</organism>
<protein>
    <recommendedName>
        <fullName evidence="4">EamA domain-containing protein</fullName>
    </recommendedName>
</protein>
<feature type="transmembrane region" description="Helical" evidence="1">
    <location>
        <begin position="99"/>
        <end position="119"/>
    </location>
</feature>
<keyword evidence="1" id="KW-0812">Transmembrane</keyword>
<dbReference type="InterPro" id="IPR039632">
    <property type="entry name" value="TMEM42"/>
</dbReference>
<dbReference type="GeneID" id="54488551"/>
<feature type="transmembrane region" description="Helical" evidence="1">
    <location>
        <begin position="65"/>
        <end position="87"/>
    </location>
</feature>
<evidence type="ECO:0000313" key="2">
    <source>
        <dbReference type="EMBL" id="KAF2754426.1"/>
    </source>
</evidence>
<reference evidence="2" key="1">
    <citation type="journal article" date="2020" name="Stud. Mycol.">
        <title>101 Dothideomycetes genomes: a test case for predicting lifestyles and emergence of pathogens.</title>
        <authorList>
            <person name="Haridas S."/>
            <person name="Albert R."/>
            <person name="Binder M."/>
            <person name="Bloem J."/>
            <person name="Labutti K."/>
            <person name="Salamov A."/>
            <person name="Andreopoulos B."/>
            <person name="Baker S."/>
            <person name="Barry K."/>
            <person name="Bills G."/>
            <person name="Bluhm B."/>
            <person name="Cannon C."/>
            <person name="Castanera R."/>
            <person name="Culley D."/>
            <person name="Daum C."/>
            <person name="Ezra D."/>
            <person name="Gonzalez J."/>
            <person name="Henrissat B."/>
            <person name="Kuo A."/>
            <person name="Liang C."/>
            <person name="Lipzen A."/>
            <person name="Lutzoni F."/>
            <person name="Magnuson J."/>
            <person name="Mondo S."/>
            <person name="Nolan M."/>
            <person name="Ohm R."/>
            <person name="Pangilinan J."/>
            <person name="Park H.-J."/>
            <person name="Ramirez L."/>
            <person name="Alfaro M."/>
            <person name="Sun H."/>
            <person name="Tritt A."/>
            <person name="Yoshinaga Y."/>
            <person name="Zwiers L.-H."/>
            <person name="Turgeon B."/>
            <person name="Goodwin S."/>
            <person name="Spatafora J."/>
            <person name="Crous P."/>
            <person name="Grigoriev I."/>
        </authorList>
    </citation>
    <scope>NUCLEOTIDE SEQUENCE</scope>
    <source>
        <strain evidence="2">CBS 121739</strain>
    </source>
</reference>
<feature type="transmembrane region" description="Helical" evidence="1">
    <location>
        <begin position="12"/>
        <end position="31"/>
    </location>
</feature>
<dbReference type="RefSeq" id="XP_033596877.1">
    <property type="nucleotide sequence ID" value="XM_033747497.1"/>
</dbReference>
<accession>A0A6A6VX88</accession>
<evidence type="ECO:0000256" key="1">
    <source>
        <dbReference type="SAM" id="Phobius"/>
    </source>
</evidence>
<dbReference type="EMBL" id="ML996580">
    <property type="protein sequence ID" value="KAF2754426.1"/>
    <property type="molecule type" value="Genomic_DNA"/>
</dbReference>
<feature type="transmembrane region" description="Helical" evidence="1">
    <location>
        <begin position="125"/>
        <end position="143"/>
    </location>
</feature>